<name>A0A8J6NIA8_9CHLR</name>
<dbReference type="Proteomes" id="UP000614469">
    <property type="component" value="Unassembled WGS sequence"/>
</dbReference>
<reference evidence="2 3" key="1">
    <citation type="submission" date="2020-08" db="EMBL/GenBank/DDBJ databases">
        <title>Bridging the membrane lipid divide: bacteria of the FCB group superphylum have the potential to synthesize archaeal ether lipids.</title>
        <authorList>
            <person name="Villanueva L."/>
            <person name="Von Meijenfeldt F.A.B."/>
            <person name="Westbye A.B."/>
            <person name="Yadav S."/>
            <person name="Hopmans E.C."/>
            <person name="Dutilh B.E."/>
            <person name="Sinninghe Damste J.S."/>
        </authorList>
    </citation>
    <scope>NUCLEOTIDE SEQUENCE [LARGE SCALE GENOMIC DNA]</scope>
    <source>
        <strain evidence="2">NIOZ-UU36</strain>
    </source>
</reference>
<evidence type="ECO:0000256" key="1">
    <source>
        <dbReference type="SAM" id="SignalP"/>
    </source>
</evidence>
<sequence>MKKTLGTVLVITVMAVAMFSAVGPASAMAETWGGPGNGGYGNGANSAGLLSPYMIDSMASLFELEPAELTARLEAGETCYTIALEKGYSGEEIADLFANAQAAATKLAAADGVTFQPQKGMGLGVQVRLQDGTCDGTGTCLQTDGTFGLGMGVNGGGRGTRGGR</sequence>
<keyword evidence="1" id="KW-0732">Signal</keyword>
<feature type="signal peptide" evidence="1">
    <location>
        <begin position="1"/>
        <end position="29"/>
    </location>
</feature>
<evidence type="ECO:0000313" key="2">
    <source>
        <dbReference type="EMBL" id="MBC8336833.1"/>
    </source>
</evidence>
<evidence type="ECO:0000313" key="3">
    <source>
        <dbReference type="Proteomes" id="UP000614469"/>
    </source>
</evidence>
<protein>
    <submittedName>
        <fullName evidence="2">Uncharacterized protein</fullName>
    </submittedName>
</protein>
<accession>A0A8J6NIA8</accession>
<feature type="chain" id="PRO_5035241276" evidence="1">
    <location>
        <begin position="30"/>
        <end position="164"/>
    </location>
</feature>
<dbReference type="AlphaFoldDB" id="A0A8J6NIA8"/>
<dbReference type="EMBL" id="JACNJN010000198">
    <property type="protein sequence ID" value="MBC8336833.1"/>
    <property type="molecule type" value="Genomic_DNA"/>
</dbReference>
<organism evidence="2 3">
    <name type="scientific">Candidatus Desulfolinea nitratireducens</name>
    <dbReference type="NCBI Taxonomy" id="2841698"/>
    <lineage>
        <taxon>Bacteria</taxon>
        <taxon>Bacillati</taxon>
        <taxon>Chloroflexota</taxon>
        <taxon>Anaerolineae</taxon>
        <taxon>Anaerolineales</taxon>
        <taxon>Anaerolineales incertae sedis</taxon>
        <taxon>Candidatus Desulfolinea</taxon>
    </lineage>
</organism>
<gene>
    <name evidence="2" type="ORF">H8E29_16350</name>
</gene>
<proteinExistence type="predicted"/>
<comment type="caution">
    <text evidence="2">The sequence shown here is derived from an EMBL/GenBank/DDBJ whole genome shotgun (WGS) entry which is preliminary data.</text>
</comment>